<evidence type="ECO:0000313" key="2">
    <source>
        <dbReference type="EMBL" id="GCA75332.1"/>
    </source>
</evidence>
<sequence>MAIIYVKSGSTGNGSGWNNAYGSLASAMTAKLCKKINNVLGLISGFTVATAGMLLVHSNPASAQGKRILTILDKINFM</sequence>
<protein>
    <submittedName>
        <fullName evidence="2">Uncharacterized protein</fullName>
    </submittedName>
</protein>
<feature type="transmembrane region" description="Helical" evidence="1">
    <location>
        <begin position="36"/>
        <end position="56"/>
    </location>
</feature>
<dbReference type="Proteomes" id="UP000324917">
    <property type="component" value="Unassembled WGS sequence"/>
</dbReference>
<accession>A0A5A5RQ91</accession>
<name>A0A5A5RQ91_MICAE</name>
<comment type="caution">
    <text evidence="2">The sequence shown here is derived from an EMBL/GenBank/DDBJ whole genome shotgun (WGS) entry which is preliminary data.</text>
</comment>
<evidence type="ECO:0000256" key="1">
    <source>
        <dbReference type="SAM" id="Phobius"/>
    </source>
</evidence>
<dbReference type="EMBL" id="BHVP01000034">
    <property type="protein sequence ID" value="GCA75332.1"/>
    <property type="molecule type" value="Genomic_DNA"/>
</dbReference>
<proteinExistence type="predicted"/>
<keyword evidence="1" id="KW-0812">Transmembrane</keyword>
<reference evidence="2 3" key="1">
    <citation type="submission" date="2018-09" db="EMBL/GenBank/DDBJ databases">
        <title>Evolutionary history of phycoerythrin pigmentation in the water bloom-forming cyanobacterium Microcystis aeruginosa.</title>
        <authorList>
            <person name="Tanabe Y."/>
            <person name="Tanabe Y."/>
            <person name="Yamaguchi H."/>
        </authorList>
    </citation>
    <scope>NUCLEOTIDE SEQUENCE [LARGE SCALE GENOMIC DNA]</scope>
    <source>
        <strain evidence="2 3">NIES-2520</strain>
    </source>
</reference>
<dbReference type="AlphaFoldDB" id="A0A5A5RQ91"/>
<gene>
    <name evidence="2" type="ORF">MiTe_02164</name>
</gene>
<keyword evidence="1" id="KW-0472">Membrane</keyword>
<evidence type="ECO:0000313" key="3">
    <source>
        <dbReference type="Proteomes" id="UP000324917"/>
    </source>
</evidence>
<organism evidence="2 3">
    <name type="scientific">Microcystis aeruginosa NIES-2520</name>
    <dbReference type="NCBI Taxonomy" id="2303982"/>
    <lineage>
        <taxon>Bacteria</taxon>
        <taxon>Bacillati</taxon>
        <taxon>Cyanobacteriota</taxon>
        <taxon>Cyanophyceae</taxon>
        <taxon>Oscillatoriophycideae</taxon>
        <taxon>Chroococcales</taxon>
        <taxon>Microcystaceae</taxon>
        <taxon>Microcystis</taxon>
    </lineage>
</organism>
<dbReference type="RefSeq" id="WP_149986790.1">
    <property type="nucleotide sequence ID" value="NZ_BHVP01000034.1"/>
</dbReference>
<keyword evidence="1" id="KW-1133">Transmembrane helix</keyword>